<dbReference type="InterPro" id="IPR044211">
    <property type="entry name" value="PPH_chloroplastic"/>
</dbReference>
<dbReference type="Gene3D" id="3.40.50.1820">
    <property type="entry name" value="alpha/beta hydrolase"/>
    <property type="match status" value="1"/>
</dbReference>
<dbReference type="AlphaFoldDB" id="A0A438C906"/>
<comment type="caution">
    <text evidence="2">The sequence shown here is derived from an EMBL/GenBank/DDBJ whole genome shotgun (WGS) entry which is preliminary data.</text>
</comment>
<gene>
    <name evidence="2" type="primary">PPH_2</name>
    <name evidence="2" type="ORF">CK203_114453</name>
</gene>
<dbReference type="GO" id="GO:0080124">
    <property type="term" value="F:pheophytinase activity"/>
    <property type="evidence" value="ECO:0007669"/>
    <property type="project" value="InterPro"/>
</dbReference>
<name>A0A438C906_VITVI</name>
<evidence type="ECO:0000259" key="1">
    <source>
        <dbReference type="Pfam" id="PF12697"/>
    </source>
</evidence>
<dbReference type="SUPFAM" id="SSF53474">
    <property type="entry name" value="alpha/beta-Hydrolases"/>
    <property type="match status" value="1"/>
</dbReference>
<dbReference type="FunFam" id="3.40.50.1820:FF:000136">
    <property type="entry name" value="Pheophytinase, chloroplastic"/>
    <property type="match status" value="1"/>
</dbReference>
<accession>A0A438C906</accession>
<proteinExistence type="predicted"/>
<dbReference type="EMBL" id="QGNW01002440">
    <property type="protein sequence ID" value="RVW19733.1"/>
    <property type="molecule type" value="Genomic_DNA"/>
</dbReference>
<dbReference type="InterPro" id="IPR029058">
    <property type="entry name" value="AB_hydrolase_fold"/>
</dbReference>
<dbReference type="GO" id="GO:0015996">
    <property type="term" value="P:chlorophyll catabolic process"/>
    <property type="evidence" value="ECO:0007669"/>
    <property type="project" value="InterPro"/>
</dbReference>
<sequence length="600" mass="66982">MEILSCHSAPCCKLVNLRGTSVHKSSGSSQAKLPGSRNNRILCARIGSKLGSSGYSNLDDFCTKNLGRHEGSRSLTAFKGSANVNSKALSESYNGYVIDGKEGVGDISERGDLITQILIPGLPDDSNDDSGAQISSCFWEWKPKLTVHYEKSGCENVNSPPVLFLPGFGVGSFHYEKQLKDLGRDFRVWAVDFLGQGMSLPFEDPAPQSKKELDSERNDFSWGFGDETEPWANELVYSIDLWQDQVRYFIEQVIGEPVYIVGNSLGGFVALYFAACNPQLVKGVTLLNATPFWGFLPNPSRSPSLARIFPWAGTFPLPAFVRKLTEFVWQKISDPRSIGEVLKQVYADHSTKVDKVFSRILETTQHPAAAASFASIMFAPQGQLSFSEALSRCQMSNVPICLMYGKEDPWVKPVWGLQVKRQLLEAPYYEISPAGHCPHDEVPEVCAVSPVWKCIFIVLTVTVESHQSNFSLMYEKKTTEKCLGMLHTDVLQMLLTIYFYMPSLLTVVGTQDTLALFVIQVVNYLLRGWIGNLESKGSVTLPLLDDPENIQYGTTKDLEFVREGSKKSVRVHFYGSRFSLWNRIRSYVKSRFGALEINSR</sequence>
<dbReference type="PANTHER" id="PTHR47280:SF1">
    <property type="entry name" value="PHEOPHYTINASE, CHLOROPLASTIC"/>
    <property type="match status" value="1"/>
</dbReference>
<dbReference type="PANTHER" id="PTHR47280">
    <property type="entry name" value="PHEOPHYTINASE, CHLOROPLASTIC"/>
    <property type="match status" value="1"/>
</dbReference>
<dbReference type="Pfam" id="PF12697">
    <property type="entry name" value="Abhydrolase_6"/>
    <property type="match status" value="1"/>
</dbReference>
<dbReference type="Proteomes" id="UP000288805">
    <property type="component" value="Unassembled WGS sequence"/>
</dbReference>
<evidence type="ECO:0000313" key="3">
    <source>
        <dbReference type="Proteomes" id="UP000288805"/>
    </source>
</evidence>
<organism evidence="2 3">
    <name type="scientific">Vitis vinifera</name>
    <name type="common">Grape</name>
    <dbReference type="NCBI Taxonomy" id="29760"/>
    <lineage>
        <taxon>Eukaryota</taxon>
        <taxon>Viridiplantae</taxon>
        <taxon>Streptophyta</taxon>
        <taxon>Embryophyta</taxon>
        <taxon>Tracheophyta</taxon>
        <taxon>Spermatophyta</taxon>
        <taxon>Magnoliopsida</taxon>
        <taxon>eudicotyledons</taxon>
        <taxon>Gunneridae</taxon>
        <taxon>Pentapetalae</taxon>
        <taxon>rosids</taxon>
        <taxon>Vitales</taxon>
        <taxon>Vitaceae</taxon>
        <taxon>Viteae</taxon>
        <taxon>Vitis</taxon>
    </lineage>
</organism>
<protein>
    <submittedName>
        <fullName evidence="2">Pheophytinase, chloroplastic</fullName>
    </submittedName>
</protein>
<evidence type="ECO:0000313" key="2">
    <source>
        <dbReference type="EMBL" id="RVW19733.1"/>
    </source>
</evidence>
<reference evidence="2 3" key="1">
    <citation type="journal article" date="2018" name="PLoS Genet.">
        <title>Population sequencing reveals clonal diversity and ancestral inbreeding in the grapevine cultivar Chardonnay.</title>
        <authorList>
            <person name="Roach M.J."/>
            <person name="Johnson D.L."/>
            <person name="Bohlmann J."/>
            <person name="van Vuuren H.J."/>
            <person name="Jones S.J."/>
            <person name="Pretorius I.S."/>
            <person name="Schmidt S.A."/>
            <person name="Borneman A.R."/>
        </authorList>
    </citation>
    <scope>NUCLEOTIDE SEQUENCE [LARGE SCALE GENOMIC DNA]</scope>
    <source>
        <strain evidence="3">cv. Chardonnay</strain>
        <tissue evidence="2">Leaf</tissue>
    </source>
</reference>
<dbReference type="InterPro" id="IPR000073">
    <property type="entry name" value="AB_hydrolase_1"/>
</dbReference>
<feature type="domain" description="AB hydrolase-1" evidence="1">
    <location>
        <begin position="162"/>
        <end position="447"/>
    </location>
</feature>